<dbReference type="NCBIfam" id="TIGR00026">
    <property type="entry name" value="hi_GC_TIGR00026"/>
    <property type="match status" value="1"/>
</dbReference>
<keyword evidence="3" id="KW-0560">Oxidoreductase</keyword>
<keyword evidence="4" id="KW-1185">Reference proteome</keyword>
<dbReference type="EC" id="1.-.-.-" evidence="3"/>
<evidence type="ECO:0000313" key="4">
    <source>
        <dbReference type="Proteomes" id="UP000438448"/>
    </source>
</evidence>
<gene>
    <name evidence="3" type="primary">ddn_1</name>
    <name evidence="3" type="ORF">NRB20_38400</name>
</gene>
<dbReference type="GO" id="GO:0005886">
    <property type="term" value="C:plasma membrane"/>
    <property type="evidence" value="ECO:0007669"/>
    <property type="project" value="TreeGrafter"/>
</dbReference>
<organism evidence="3 4">
    <name type="scientific">Nocardia macrotermitis</name>
    <dbReference type="NCBI Taxonomy" id="2585198"/>
    <lineage>
        <taxon>Bacteria</taxon>
        <taxon>Bacillati</taxon>
        <taxon>Actinomycetota</taxon>
        <taxon>Actinomycetes</taxon>
        <taxon>Mycobacteriales</taxon>
        <taxon>Nocardiaceae</taxon>
        <taxon>Nocardia</taxon>
    </lineage>
</organism>
<accession>A0A7K0D617</accession>
<comment type="similarity">
    <text evidence="1">Belongs to the F420H(2)-dependent quinone reductase family.</text>
</comment>
<sequence>MIVHQVGAVTAIAASKAGQPELPGWYHNLRAHPDTTIEVGPDRREVHARIATDAERAALWPGFVAIFPAFDLYQRAIGTRPIPIVILEPR</sequence>
<dbReference type="GO" id="GO:0016491">
    <property type="term" value="F:oxidoreductase activity"/>
    <property type="evidence" value="ECO:0007669"/>
    <property type="project" value="UniProtKB-KW"/>
</dbReference>
<protein>
    <submittedName>
        <fullName evidence="3">Deazaflavin-dependent nitroreductase</fullName>
        <ecNumber evidence="3">1.-.-.-</ecNumber>
    </submittedName>
</protein>
<proteinExistence type="inferred from homology"/>
<dbReference type="AlphaFoldDB" id="A0A7K0D617"/>
<comment type="catalytic activity">
    <reaction evidence="2">
        <text>oxidized coenzyme F420-(gamma-L-Glu)(n) + a quinol + H(+) = reduced coenzyme F420-(gamma-L-Glu)(n) + a quinone</text>
        <dbReference type="Rhea" id="RHEA:39663"/>
        <dbReference type="Rhea" id="RHEA-COMP:12939"/>
        <dbReference type="Rhea" id="RHEA-COMP:14378"/>
        <dbReference type="ChEBI" id="CHEBI:15378"/>
        <dbReference type="ChEBI" id="CHEBI:24646"/>
        <dbReference type="ChEBI" id="CHEBI:132124"/>
        <dbReference type="ChEBI" id="CHEBI:133980"/>
        <dbReference type="ChEBI" id="CHEBI:139511"/>
    </reaction>
</comment>
<dbReference type="Gene3D" id="2.30.110.10">
    <property type="entry name" value="Electron Transport, Fmn-binding Protein, Chain A"/>
    <property type="match status" value="1"/>
</dbReference>
<comment type="caution">
    <text evidence="3">The sequence shown here is derived from an EMBL/GenBank/DDBJ whole genome shotgun (WGS) entry which is preliminary data.</text>
</comment>
<dbReference type="PANTHER" id="PTHR39428">
    <property type="entry name" value="F420H(2)-DEPENDENT QUINONE REDUCTASE RV1261C"/>
    <property type="match status" value="1"/>
</dbReference>
<dbReference type="EMBL" id="WEGK01000007">
    <property type="protein sequence ID" value="MQY20732.1"/>
    <property type="molecule type" value="Genomic_DNA"/>
</dbReference>
<dbReference type="GO" id="GO:0070967">
    <property type="term" value="F:coenzyme F420 binding"/>
    <property type="evidence" value="ECO:0007669"/>
    <property type="project" value="TreeGrafter"/>
</dbReference>
<dbReference type="Pfam" id="PF04075">
    <property type="entry name" value="F420H2_quin_red"/>
    <property type="match status" value="1"/>
</dbReference>
<evidence type="ECO:0000313" key="3">
    <source>
        <dbReference type="EMBL" id="MQY20732.1"/>
    </source>
</evidence>
<dbReference type="InterPro" id="IPR012349">
    <property type="entry name" value="Split_barrel_FMN-bd"/>
</dbReference>
<dbReference type="PANTHER" id="PTHR39428:SF3">
    <property type="entry name" value="DEAZAFLAVIN-DEPENDENT NITROREDUCTASE"/>
    <property type="match status" value="1"/>
</dbReference>
<evidence type="ECO:0000256" key="1">
    <source>
        <dbReference type="ARBA" id="ARBA00008710"/>
    </source>
</evidence>
<evidence type="ECO:0000256" key="2">
    <source>
        <dbReference type="ARBA" id="ARBA00049106"/>
    </source>
</evidence>
<reference evidence="3 4" key="1">
    <citation type="submission" date="2019-10" db="EMBL/GenBank/DDBJ databases">
        <title>Nocardia macrotermitis sp. nov. and Nocardia aurantia sp. nov., isolated from the gut of fungus growing-termite Macrotermes natalensis.</title>
        <authorList>
            <person name="Benndorf R."/>
            <person name="Schwitalla J."/>
            <person name="Martin K."/>
            <person name="De Beer W."/>
            <person name="Kaster A.-K."/>
            <person name="Vollmers J."/>
            <person name="Poulsen M."/>
            <person name="Beemelmanns C."/>
        </authorList>
    </citation>
    <scope>NUCLEOTIDE SEQUENCE [LARGE SCALE GENOMIC DNA]</scope>
    <source>
        <strain evidence="3 4">RB20</strain>
    </source>
</reference>
<dbReference type="InterPro" id="IPR004378">
    <property type="entry name" value="F420H2_quin_Rdtase"/>
</dbReference>
<dbReference type="Proteomes" id="UP000438448">
    <property type="component" value="Unassembled WGS sequence"/>
</dbReference>
<name>A0A7K0D617_9NOCA</name>